<dbReference type="WBParaSite" id="nRc.2.0.1.t20105-RA">
    <property type="protein sequence ID" value="nRc.2.0.1.t20105-RA"/>
    <property type="gene ID" value="nRc.2.0.1.g20105"/>
</dbReference>
<keyword evidence="1" id="KW-1185">Reference proteome</keyword>
<evidence type="ECO:0000313" key="1">
    <source>
        <dbReference type="Proteomes" id="UP000887565"/>
    </source>
</evidence>
<name>A0A915J138_ROMCU</name>
<organism evidence="1 2">
    <name type="scientific">Romanomermis culicivorax</name>
    <name type="common">Nematode worm</name>
    <dbReference type="NCBI Taxonomy" id="13658"/>
    <lineage>
        <taxon>Eukaryota</taxon>
        <taxon>Metazoa</taxon>
        <taxon>Ecdysozoa</taxon>
        <taxon>Nematoda</taxon>
        <taxon>Enoplea</taxon>
        <taxon>Dorylaimia</taxon>
        <taxon>Mermithida</taxon>
        <taxon>Mermithoidea</taxon>
        <taxon>Mermithidae</taxon>
        <taxon>Romanomermis</taxon>
    </lineage>
</organism>
<protein>
    <submittedName>
        <fullName evidence="2">Uncharacterized protein</fullName>
    </submittedName>
</protein>
<evidence type="ECO:0000313" key="2">
    <source>
        <dbReference type="WBParaSite" id="nRc.2.0.1.t20105-RA"/>
    </source>
</evidence>
<reference evidence="2" key="1">
    <citation type="submission" date="2022-11" db="UniProtKB">
        <authorList>
            <consortium name="WormBaseParasite"/>
        </authorList>
    </citation>
    <scope>IDENTIFICATION</scope>
</reference>
<dbReference type="AlphaFoldDB" id="A0A915J138"/>
<sequence>MVRDNVHIKAFFHGQSLIWDLPVIQSVKTLCEWINDESIVVRVVSKKDGLTMPNTALVGWMTTPK</sequence>
<proteinExistence type="predicted"/>
<dbReference type="Proteomes" id="UP000887565">
    <property type="component" value="Unplaced"/>
</dbReference>
<accession>A0A915J138</accession>